<feature type="region of interest" description="Disordered" evidence="1">
    <location>
        <begin position="159"/>
        <end position="196"/>
    </location>
</feature>
<feature type="region of interest" description="Disordered" evidence="1">
    <location>
        <begin position="221"/>
        <end position="249"/>
    </location>
</feature>
<keyword evidence="2" id="KW-0812">Transmembrane</keyword>
<accession>A0A914CGD2</accession>
<feature type="region of interest" description="Disordered" evidence="1">
    <location>
        <begin position="90"/>
        <end position="117"/>
    </location>
</feature>
<feature type="region of interest" description="Disordered" evidence="1">
    <location>
        <begin position="293"/>
        <end position="353"/>
    </location>
</feature>
<proteinExistence type="predicted"/>
<feature type="compositionally biased region" description="Polar residues" evidence="1">
    <location>
        <begin position="297"/>
        <end position="307"/>
    </location>
</feature>
<dbReference type="Proteomes" id="UP000887540">
    <property type="component" value="Unplaced"/>
</dbReference>
<evidence type="ECO:0000313" key="3">
    <source>
        <dbReference type="Proteomes" id="UP000887540"/>
    </source>
</evidence>
<feature type="compositionally biased region" description="Acidic residues" evidence="1">
    <location>
        <begin position="226"/>
        <end position="240"/>
    </location>
</feature>
<organism evidence="3 4">
    <name type="scientific">Acrobeloides nanus</name>
    <dbReference type="NCBI Taxonomy" id="290746"/>
    <lineage>
        <taxon>Eukaryota</taxon>
        <taxon>Metazoa</taxon>
        <taxon>Ecdysozoa</taxon>
        <taxon>Nematoda</taxon>
        <taxon>Chromadorea</taxon>
        <taxon>Rhabditida</taxon>
        <taxon>Tylenchina</taxon>
        <taxon>Cephalobomorpha</taxon>
        <taxon>Cephaloboidea</taxon>
        <taxon>Cephalobidae</taxon>
        <taxon>Acrobeloides</taxon>
    </lineage>
</organism>
<keyword evidence="2" id="KW-0472">Membrane</keyword>
<protein>
    <submittedName>
        <fullName evidence="4">Uncharacterized protein</fullName>
    </submittedName>
</protein>
<feature type="compositionally biased region" description="Basic residues" evidence="1">
    <location>
        <begin position="308"/>
        <end position="319"/>
    </location>
</feature>
<evidence type="ECO:0000256" key="1">
    <source>
        <dbReference type="SAM" id="MobiDB-lite"/>
    </source>
</evidence>
<name>A0A914CGD2_9BILA</name>
<keyword evidence="3" id="KW-1185">Reference proteome</keyword>
<dbReference type="AlphaFoldDB" id="A0A914CGD2"/>
<feature type="compositionally biased region" description="Polar residues" evidence="1">
    <location>
        <begin position="186"/>
        <end position="196"/>
    </location>
</feature>
<feature type="transmembrane region" description="Helical" evidence="2">
    <location>
        <begin position="21"/>
        <end position="46"/>
    </location>
</feature>
<evidence type="ECO:0000256" key="2">
    <source>
        <dbReference type="SAM" id="Phobius"/>
    </source>
</evidence>
<reference evidence="4" key="1">
    <citation type="submission" date="2022-11" db="UniProtKB">
        <authorList>
            <consortium name="WormBaseParasite"/>
        </authorList>
    </citation>
    <scope>IDENTIFICATION</scope>
</reference>
<feature type="compositionally biased region" description="Polar residues" evidence="1">
    <location>
        <begin position="90"/>
        <end position="113"/>
    </location>
</feature>
<evidence type="ECO:0000313" key="4">
    <source>
        <dbReference type="WBParaSite" id="ACRNAN_scaffold1030.g23504.t1"/>
    </source>
</evidence>
<sequence length="459" mass="50203">MKQLTFWRQRLTEFVVETFNISPVTLLTIVILILSAILCLTCLLIMCCCKKRQKSNRTNNENRRGFLGMFAKLDEFESLTPLIVTPGSTPSASKLASPSTAFEAPSTSRSKTITPVIHDPIPNRLAPRLTFSTLRTHLDPRLGSFSSIPPRQTILVSSSPLLTSSDSPPPPRKNPTGKTLIVPLGPNNNNRLSRTPLTPFAPLLGTPDSRVTSFEAGTTKSCATIPEDDELALDSEDGEPEQTANSIDLVSIDRTYGSVPAPFRMASSSAYDIQVPSNVPEFKVPTPCYTPPAPPSIVNSTNGQSPRSLKRSARNNHNSRIHDSPNLSSPEGSSCGLGSPIDTSGSLSDSCLMPSEEDIDSRARVYYIEAAEQSRQEQGNRGAMVSEIELTDSDDHRQLPPLQRIDEESEFEGSIVNSATGSHFDQERNIIPRSISQQLALMHNDKERRVRTKPSGHDT</sequence>
<dbReference type="WBParaSite" id="ACRNAN_scaffold1030.g23504.t1">
    <property type="protein sequence ID" value="ACRNAN_scaffold1030.g23504.t1"/>
    <property type="gene ID" value="ACRNAN_scaffold1030.g23504"/>
</dbReference>
<keyword evidence="2" id="KW-1133">Transmembrane helix</keyword>